<organism evidence="1 2">
    <name type="scientific">Rhizoctonia solani</name>
    <dbReference type="NCBI Taxonomy" id="456999"/>
    <lineage>
        <taxon>Eukaryota</taxon>
        <taxon>Fungi</taxon>
        <taxon>Dikarya</taxon>
        <taxon>Basidiomycota</taxon>
        <taxon>Agaricomycotina</taxon>
        <taxon>Agaricomycetes</taxon>
        <taxon>Cantharellales</taxon>
        <taxon>Ceratobasidiaceae</taxon>
        <taxon>Rhizoctonia</taxon>
    </lineage>
</organism>
<gene>
    <name evidence="1" type="ORF">RDB_LOCUS9369</name>
</gene>
<accession>A0A8H2W9Z6</accession>
<protein>
    <submittedName>
        <fullName evidence="1">Uncharacterized protein</fullName>
    </submittedName>
</protein>
<sequence length="190" mass="20745">MFGFLSENLSEIGLPIVKNVFALQANDEITTGVDVLGSYQLRPDLSTLRSVSFAEGQAYVMGRFFCGMDGRGGESDLCPRTILQRVVEKAEKDLGVRFMVQFVTSFLLMEQGGAPASTGAWATSRKLGCNAVGRCIHEVAGNILDAGIELETYCDEGVDGQGKITSETEDIGRSMIYNSWYRIPYPPFCS</sequence>
<proteinExistence type="predicted"/>
<comment type="caution">
    <text evidence="1">The sequence shown here is derived from an EMBL/GenBank/DDBJ whole genome shotgun (WGS) entry which is preliminary data.</text>
</comment>
<dbReference type="Proteomes" id="UP000663840">
    <property type="component" value="Unassembled WGS sequence"/>
</dbReference>
<dbReference type="Gene3D" id="3.30.590.10">
    <property type="entry name" value="Glutamine synthetase/guanido kinase, catalytic domain"/>
    <property type="match status" value="1"/>
</dbReference>
<name>A0A8H2W9Z6_9AGAM</name>
<dbReference type="EMBL" id="CAJMWR010000170">
    <property type="protein sequence ID" value="CAE6352697.1"/>
    <property type="molecule type" value="Genomic_DNA"/>
</dbReference>
<dbReference type="AlphaFoldDB" id="A0A8H2W9Z6"/>
<evidence type="ECO:0000313" key="1">
    <source>
        <dbReference type="EMBL" id="CAE6352697.1"/>
    </source>
</evidence>
<evidence type="ECO:0000313" key="2">
    <source>
        <dbReference type="Proteomes" id="UP000663840"/>
    </source>
</evidence>
<reference evidence="1" key="1">
    <citation type="submission" date="2021-01" db="EMBL/GenBank/DDBJ databases">
        <authorList>
            <person name="Kaushik A."/>
        </authorList>
    </citation>
    <scope>NUCLEOTIDE SEQUENCE</scope>
    <source>
        <strain evidence="1">AG1-1A</strain>
    </source>
</reference>